<evidence type="ECO:0000256" key="3">
    <source>
        <dbReference type="ARBA" id="ARBA00022912"/>
    </source>
</evidence>
<evidence type="ECO:0000313" key="6">
    <source>
        <dbReference type="EMBL" id="TKD70723.1"/>
    </source>
</evidence>
<comment type="catalytic activity">
    <reaction evidence="4 5">
        <text>O-phospho-L-tyrosyl-[protein] + H2O = L-tyrosyl-[protein] + phosphate</text>
        <dbReference type="Rhea" id="RHEA:10684"/>
        <dbReference type="Rhea" id="RHEA-COMP:10136"/>
        <dbReference type="Rhea" id="RHEA-COMP:20101"/>
        <dbReference type="ChEBI" id="CHEBI:15377"/>
        <dbReference type="ChEBI" id="CHEBI:43474"/>
        <dbReference type="ChEBI" id="CHEBI:46858"/>
        <dbReference type="ChEBI" id="CHEBI:61978"/>
        <dbReference type="EC" id="3.1.3.48"/>
    </reaction>
</comment>
<dbReference type="GO" id="GO:0004725">
    <property type="term" value="F:protein tyrosine phosphatase activity"/>
    <property type="evidence" value="ECO:0007669"/>
    <property type="project" value="UniProtKB-UniRule"/>
</dbReference>
<reference evidence="6 7" key="1">
    <citation type="submission" date="2019-04" db="EMBL/GenBank/DDBJ databases">
        <title>Genome sequence of Bacillus hwajinpoensis strain Y2.</title>
        <authorList>
            <person name="Fair J.L."/>
            <person name="Maclea K.S."/>
        </authorList>
    </citation>
    <scope>NUCLEOTIDE SEQUENCE [LARGE SCALE GENOMIC DNA]</scope>
    <source>
        <strain evidence="6 7">Y2</strain>
    </source>
</reference>
<evidence type="ECO:0000256" key="4">
    <source>
        <dbReference type="ARBA" id="ARBA00051722"/>
    </source>
</evidence>
<organism evidence="6 7">
    <name type="scientific">Guptibacillus hwajinpoensis</name>
    <dbReference type="NCBI Taxonomy" id="208199"/>
    <lineage>
        <taxon>Bacteria</taxon>
        <taxon>Bacillati</taxon>
        <taxon>Bacillota</taxon>
        <taxon>Bacilli</taxon>
        <taxon>Bacillales</taxon>
        <taxon>Guptibacillaceae</taxon>
        <taxon>Guptibacillus</taxon>
    </lineage>
</organism>
<dbReference type="AlphaFoldDB" id="A0A4U1MI83"/>
<dbReference type="EMBL" id="SWFM01000002">
    <property type="protein sequence ID" value="TKD70723.1"/>
    <property type="molecule type" value="Genomic_DNA"/>
</dbReference>
<sequence length="255" mass="28949">MIDIHSHILPGIDDGASTIEESIEMAKQAVSEGITKVVATPHHRNGSFDNEKKVILQEVAILNKEFEREKIDLKVIPGQEIRIYGDMIDDYGRGKLLSINETGTYLLIEFPQSHVPAYANKLLFDLQISGLIPIIVHPERNQEFIENPKRLYQIVKEGSLCQLTASAVTGQMGKKVKQFSHEIITHNLAHFIASDSHNVKTRPCDLRKALDTVENKFGLSMRYMMQENAEFLIEGKVVQKEPPQRIHKKKRLGIF</sequence>
<dbReference type="RefSeq" id="WP_136946797.1">
    <property type="nucleotide sequence ID" value="NZ_SWFM01000002.1"/>
</dbReference>
<dbReference type="SUPFAM" id="SSF89550">
    <property type="entry name" value="PHP domain-like"/>
    <property type="match status" value="1"/>
</dbReference>
<evidence type="ECO:0000256" key="5">
    <source>
        <dbReference type="PIRNR" id="PIRNR016557"/>
    </source>
</evidence>
<dbReference type="Gene3D" id="3.20.20.140">
    <property type="entry name" value="Metal-dependent hydrolases"/>
    <property type="match status" value="1"/>
</dbReference>
<evidence type="ECO:0000256" key="1">
    <source>
        <dbReference type="ARBA" id="ARBA00005750"/>
    </source>
</evidence>
<proteinExistence type="inferred from homology"/>
<dbReference type="Pfam" id="PF19567">
    <property type="entry name" value="CpsB_CapC"/>
    <property type="match status" value="1"/>
</dbReference>
<protein>
    <recommendedName>
        <fullName evidence="5">Tyrosine-protein phosphatase</fullName>
        <ecNumber evidence="5">3.1.3.48</ecNumber>
    </recommendedName>
</protein>
<evidence type="ECO:0000256" key="2">
    <source>
        <dbReference type="ARBA" id="ARBA00022801"/>
    </source>
</evidence>
<dbReference type="PIRSF" id="PIRSF016557">
    <property type="entry name" value="Caps_synth_CpsB"/>
    <property type="match status" value="1"/>
</dbReference>
<dbReference type="InterPro" id="IPR016667">
    <property type="entry name" value="Caps_polysacc_synth_CpsB/CapC"/>
</dbReference>
<keyword evidence="2 5" id="KW-0378">Hydrolase</keyword>
<dbReference type="EC" id="3.1.3.48" evidence="5"/>
<dbReference type="PANTHER" id="PTHR39181:SF1">
    <property type="entry name" value="TYROSINE-PROTEIN PHOSPHATASE YWQE"/>
    <property type="match status" value="1"/>
</dbReference>
<dbReference type="OrthoDB" id="9788539at2"/>
<dbReference type="InterPro" id="IPR016195">
    <property type="entry name" value="Pol/histidinol_Pase-like"/>
</dbReference>
<comment type="similarity">
    <text evidence="1 5">Belongs to the metallo-dependent hydrolases superfamily. CpsB/CapC family.</text>
</comment>
<dbReference type="PANTHER" id="PTHR39181">
    <property type="entry name" value="TYROSINE-PROTEIN PHOSPHATASE YWQE"/>
    <property type="match status" value="1"/>
</dbReference>
<evidence type="ECO:0000313" key="7">
    <source>
        <dbReference type="Proteomes" id="UP000310541"/>
    </source>
</evidence>
<dbReference type="Proteomes" id="UP000310541">
    <property type="component" value="Unassembled WGS sequence"/>
</dbReference>
<accession>A0A4U1MI83</accession>
<keyword evidence="3 5" id="KW-0904">Protein phosphatase</keyword>
<gene>
    <name evidence="6" type="ORF">FBF83_08880</name>
</gene>
<dbReference type="GO" id="GO:0030145">
    <property type="term" value="F:manganese ion binding"/>
    <property type="evidence" value="ECO:0007669"/>
    <property type="project" value="UniProtKB-UniRule"/>
</dbReference>
<name>A0A4U1MI83_9BACL</name>
<comment type="caution">
    <text evidence="6">The sequence shown here is derived from an EMBL/GenBank/DDBJ whole genome shotgun (WGS) entry which is preliminary data.</text>
</comment>